<evidence type="ECO:0000313" key="3">
    <source>
        <dbReference type="Proteomes" id="UP000203229"/>
    </source>
</evidence>
<feature type="chain" id="PRO_5013030548" description="Lipoprotein" evidence="1">
    <location>
        <begin position="20"/>
        <end position="763"/>
    </location>
</feature>
<dbReference type="EMBL" id="CP022535">
    <property type="protein sequence ID" value="ASP28060.1"/>
    <property type="molecule type" value="Genomic_DNA"/>
</dbReference>
<reference evidence="2 3" key="1">
    <citation type="submission" date="2017-07" db="EMBL/GenBank/DDBJ databases">
        <title>Complete genome sequence of Spiroplasma corruscae EC-1 (DSM 19793).</title>
        <authorList>
            <person name="Tsai Y.-M."/>
            <person name="Lo W.-S."/>
            <person name="Kuo C.-H."/>
        </authorList>
    </citation>
    <scope>NUCLEOTIDE SEQUENCE [LARGE SCALE GENOMIC DNA]</scope>
    <source>
        <strain evidence="2 3">EC-1</strain>
    </source>
</reference>
<feature type="signal peptide" evidence="1">
    <location>
        <begin position="1"/>
        <end position="19"/>
    </location>
</feature>
<dbReference type="KEGG" id="scou:SCORR_v1c02860"/>
<accession>A0A222ENI6</accession>
<evidence type="ECO:0000313" key="2">
    <source>
        <dbReference type="EMBL" id="ASP28060.1"/>
    </source>
</evidence>
<keyword evidence="3" id="KW-1185">Reference proteome</keyword>
<keyword evidence="1" id="KW-0732">Signal</keyword>
<evidence type="ECO:0000256" key="1">
    <source>
        <dbReference type="SAM" id="SignalP"/>
    </source>
</evidence>
<dbReference type="AlphaFoldDB" id="A0A222ENI6"/>
<name>A0A222ENI6_9MOLU</name>
<organism evidence="2 3">
    <name type="scientific">Spiroplasma corruscae</name>
    <dbReference type="NCBI Taxonomy" id="216934"/>
    <lineage>
        <taxon>Bacteria</taxon>
        <taxon>Bacillati</taxon>
        <taxon>Mycoplasmatota</taxon>
        <taxon>Mollicutes</taxon>
        <taxon>Entomoplasmatales</taxon>
        <taxon>Spiroplasmataceae</taxon>
        <taxon>Spiroplasma</taxon>
    </lineage>
</organism>
<dbReference type="RefSeq" id="WP_094048453.1">
    <property type="nucleotide sequence ID" value="NZ_CP022535.1"/>
</dbReference>
<evidence type="ECO:0008006" key="4">
    <source>
        <dbReference type="Google" id="ProtNLM"/>
    </source>
</evidence>
<proteinExistence type="predicted"/>
<protein>
    <recommendedName>
        <fullName evidence="4">Lipoprotein</fullName>
    </recommendedName>
</protein>
<dbReference type="OrthoDB" id="387726at2"/>
<sequence>MKKFLALLAGITLTSFSIVNVVSCESNPNLDNNYTDEEKIMNIRNLTTSSLKSAGVKVGNSLTSDEVETLFNRLNLKETLDEDAYSRLSTEMVNIYIMANSFLNEISTKVSGYDWIAKKVAWQSQWTLRDLFENKDWGVANNVSGWMEPMYKDNGWSLSVTFLDSKTLGWTGDGPPKYARVNINKRLVANEDGDIIDEQSNPDAIRKSSVNALDSIFESARNIGPIYNGYASSSDLILLDDLFQKDNNGLNPGFINYSPSVMDIINNIPLNFDFGNDVLKKSKELIEEELNNYLIKNPIYLNETSDIKMINIVLKNQIYSILFSESLKRRQFKDDEGNGYTKEQMNVANKYVKKLFNNLFTTLTSLLREDFVNSNEESKKFLEDFSNQSINFSAIDSTSDGLTDSQIETFKENLLKAFEYSRNTNDVESGQKDFGTTMLTTVNNKIDTKNSVLKNEEQGEGSEKVDLASNLVSVNDYLDFGIDNSYKLVITYYSLKVPKKLEDFKYNPDATTSNNDQFYTDLFFKSVFFSHRFKENDISTMIGTLNKKTSGDDVFNYKLFDLNISSSDNEVINYMDEMLKKASDTSGNVSSSDWRVYLMVDYYLKNLSEKLWNILADVNYFHDEGISLDYKNNNSPGVNSYSNADDDEAFASLVKNKTINVVLTDNNGEIRNNKLEENLYNQGIDAIIGDISYEFYLYKTSVNIFGKAIYEYLSPQNASSNKELYTGIFKASSKVSYDNVINSLRSYWNKNVKENSENPDSNY</sequence>
<gene>
    <name evidence="2" type="ORF">SCORR_v1c02860</name>
</gene>
<dbReference type="Proteomes" id="UP000203229">
    <property type="component" value="Chromosome"/>
</dbReference>